<reference evidence="5 6" key="1">
    <citation type="submission" date="2020-06" db="EMBL/GenBank/DDBJ databases">
        <authorList>
            <person name="Voronona O.L."/>
            <person name="Aksenova E.I."/>
            <person name="Kunda M.S."/>
            <person name="Semenov A.N."/>
            <person name="Ryzhova N."/>
        </authorList>
    </citation>
    <scope>NUCLEOTIDE SEQUENCE [LARGE SCALE GENOMIC DNA]</scope>
    <source>
        <strain evidence="5 6">MPKMM3633</strain>
    </source>
</reference>
<evidence type="ECO:0000313" key="5">
    <source>
        <dbReference type="EMBL" id="QKK81540.1"/>
    </source>
</evidence>
<dbReference type="PANTHER" id="PTHR42756:SF1">
    <property type="entry name" value="TRANSCRIPTIONAL REPRESSOR OF EMRAB OPERON"/>
    <property type="match status" value="1"/>
</dbReference>
<dbReference type="InterPro" id="IPR000835">
    <property type="entry name" value="HTH_MarR-typ"/>
</dbReference>
<evidence type="ECO:0000259" key="4">
    <source>
        <dbReference type="PROSITE" id="PS50995"/>
    </source>
</evidence>
<dbReference type="InterPro" id="IPR036390">
    <property type="entry name" value="WH_DNA-bd_sf"/>
</dbReference>
<dbReference type="GO" id="GO:0003700">
    <property type="term" value="F:DNA-binding transcription factor activity"/>
    <property type="evidence" value="ECO:0007669"/>
    <property type="project" value="InterPro"/>
</dbReference>
<keyword evidence="3" id="KW-0804">Transcription</keyword>
<dbReference type="PANTHER" id="PTHR42756">
    <property type="entry name" value="TRANSCRIPTIONAL REGULATOR, MARR"/>
    <property type="match status" value="1"/>
</dbReference>
<dbReference type="Gene3D" id="1.10.10.10">
    <property type="entry name" value="Winged helix-like DNA-binding domain superfamily/Winged helix DNA-binding domain"/>
    <property type="match status" value="1"/>
</dbReference>
<evidence type="ECO:0000256" key="2">
    <source>
        <dbReference type="ARBA" id="ARBA00023125"/>
    </source>
</evidence>
<sequence length="151" mass="17073">MNNHESELQTLLISTINGLKISMKSIMKEQGIPLSPLYFMILKRIHNTENCTANFLADVTEKDKGQITRLVKEVIAEGLVIKRPNPNDKRSQFLQLTDNGLACYMALENADKAVLKEMRSEVSDEELQQFLSVGAKMLTKLNAINHKKERG</sequence>
<evidence type="ECO:0000256" key="3">
    <source>
        <dbReference type="ARBA" id="ARBA00023163"/>
    </source>
</evidence>
<dbReference type="InterPro" id="IPR036388">
    <property type="entry name" value="WH-like_DNA-bd_sf"/>
</dbReference>
<dbReference type="EMBL" id="CP054301">
    <property type="protein sequence ID" value="QKK81540.1"/>
    <property type="molecule type" value="Genomic_DNA"/>
</dbReference>
<dbReference type="PRINTS" id="PR00598">
    <property type="entry name" value="HTHMARR"/>
</dbReference>
<feature type="domain" description="HTH marR-type" evidence="4">
    <location>
        <begin position="5"/>
        <end position="139"/>
    </location>
</feature>
<dbReference type="SMART" id="SM00347">
    <property type="entry name" value="HTH_MARR"/>
    <property type="match status" value="1"/>
</dbReference>
<evidence type="ECO:0000313" key="6">
    <source>
        <dbReference type="Proteomes" id="UP000509371"/>
    </source>
</evidence>
<dbReference type="KEGG" id="mpri:MP3633_2813"/>
<dbReference type="AlphaFoldDB" id="A0A859D352"/>
<keyword evidence="2" id="KW-0238">DNA-binding</keyword>
<name>A0A859D352_9GAMM</name>
<dbReference type="PROSITE" id="PS50995">
    <property type="entry name" value="HTH_MARR_2"/>
    <property type="match status" value="1"/>
</dbReference>
<evidence type="ECO:0000256" key="1">
    <source>
        <dbReference type="ARBA" id="ARBA00023015"/>
    </source>
</evidence>
<dbReference type="SUPFAM" id="SSF46785">
    <property type="entry name" value="Winged helix' DNA-binding domain"/>
    <property type="match status" value="1"/>
</dbReference>
<dbReference type="GO" id="GO:0003677">
    <property type="term" value="F:DNA binding"/>
    <property type="evidence" value="ECO:0007669"/>
    <property type="project" value="UniProtKB-KW"/>
</dbReference>
<accession>A0A859D352</accession>
<organism evidence="5 6">
    <name type="scientific">Marinomonas primoryensis</name>
    <dbReference type="NCBI Taxonomy" id="178399"/>
    <lineage>
        <taxon>Bacteria</taxon>
        <taxon>Pseudomonadati</taxon>
        <taxon>Pseudomonadota</taxon>
        <taxon>Gammaproteobacteria</taxon>
        <taxon>Oceanospirillales</taxon>
        <taxon>Oceanospirillaceae</taxon>
        <taxon>Marinomonas</taxon>
    </lineage>
</organism>
<dbReference type="RefSeq" id="WP_176335983.1">
    <property type="nucleotide sequence ID" value="NZ_BAAAEF010000030.1"/>
</dbReference>
<gene>
    <name evidence="5" type="ORF">MP3633_2813</name>
</gene>
<dbReference type="Proteomes" id="UP000509371">
    <property type="component" value="Chromosome"/>
</dbReference>
<keyword evidence="1" id="KW-0805">Transcription regulation</keyword>
<dbReference type="Pfam" id="PF01047">
    <property type="entry name" value="MarR"/>
    <property type="match status" value="1"/>
</dbReference>
<proteinExistence type="predicted"/>
<protein>
    <submittedName>
        <fullName evidence="5">Winged helix-turn-helix transcriptional regulator</fullName>
    </submittedName>
</protein>